<accession>A0A9P8HZ60</accession>
<dbReference type="GO" id="GO:0003824">
    <property type="term" value="F:catalytic activity"/>
    <property type="evidence" value="ECO:0007669"/>
    <property type="project" value="UniProtKB-ARBA"/>
</dbReference>
<dbReference type="InterPro" id="IPR004879">
    <property type="entry name" value="Ssp411-like_TRX"/>
</dbReference>
<dbReference type="InterPro" id="IPR012341">
    <property type="entry name" value="6hp_glycosidase-like_sf"/>
</dbReference>
<dbReference type="AlphaFoldDB" id="A0A9P8HZ60"/>
<dbReference type="Gene3D" id="3.40.30.10">
    <property type="entry name" value="Glutaredoxin"/>
    <property type="match status" value="1"/>
</dbReference>
<dbReference type="Gene3D" id="1.50.10.10">
    <property type="match status" value="1"/>
</dbReference>
<evidence type="ECO:0000259" key="1">
    <source>
        <dbReference type="Pfam" id="PF03190"/>
    </source>
</evidence>
<dbReference type="Pfam" id="PF03190">
    <property type="entry name" value="Thioredox_DsbH"/>
    <property type="match status" value="1"/>
</dbReference>
<dbReference type="CDD" id="cd02955">
    <property type="entry name" value="SSP411"/>
    <property type="match status" value="1"/>
</dbReference>
<feature type="domain" description="Spermatogenesis-associated protein 20-like TRX" evidence="1">
    <location>
        <begin position="107"/>
        <end position="262"/>
    </location>
</feature>
<reference evidence="2" key="1">
    <citation type="submission" date="2021-03" db="EMBL/GenBank/DDBJ databases">
        <title>Comparative genomics and phylogenomic investigation of the class Geoglossomycetes provide insights into ecological specialization and systematics.</title>
        <authorList>
            <person name="Melie T."/>
            <person name="Pirro S."/>
            <person name="Miller A.N."/>
            <person name="Quandt A."/>
        </authorList>
    </citation>
    <scope>NUCLEOTIDE SEQUENCE</scope>
    <source>
        <strain evidence="2">GBOQ0MN5Z8</strain>
    </source>
</reference>
<comment type="caution">
    <text evidence="2">The sequence shown here is derived from an EMBL/GenBank/DDBJ whole genome shotgun (WGS) entry which is preliminary data.</text>
</comment>
<dbReference type="OrthoDB" id="1923667at2759"/>
<dbReference type="PANTHER" id="PTHR42899">
    <property type="entry name" value="SPERMATOGENESIS-ASSOCIATED PROTEIN 20"/>
    <property type="match status" value="1"/>
</dbReference>
<dbReference type="SUPFAM" id="SSF52833">
    <property type="entry name" value="Thioredoxin-like"/>
    <property type="match status" value="1"/>
</dbReference>
<dbReference type="GO" id="GO:0005975">
    <property type="term" value="P:carbohydrate metabolic process"/>
    <property type="evidence" value="ECO:0007669"/>
    <property type="project" value="InterPro"/>
</dbReference>
<dbReference type="SUPFAM" id="SSF48208">
    <property type="entry name" value="Six-hairpin glycosidases"/>
    <property type="match status" value="1"/>
</dbReference>
<dbReference type="InterPro" id="IPR024705">
    <property type="entry name" value="Ssp411"/>
</dbReference>
<proteinExistence type="predicted"/>
<evidence type="ECO:0000313" key="3">
    <source>
        <dbReference type="Proteomes" id="UP000698800"/>
    </source>
</evidence>
<dbReference type="EMBL" id="JAGHQL010000359">
    <property type="protein sequence ID" value="KAH0533764.1"/>
    <property type="molecule type" value="Genomic_DNA"/>
</dbReference>
<keyword evidence="3" id="KW-1185">Reference proteome</keyword>
<dbReference type="Proteomes" id="UP000698800">
    <property type="component" value="Unassembled WGS sequence"/>
</dbReference>
<protein>
    <recommendedName>
        <fullName evidence="1">Spermatogenesis-associated protein 20-like TRX domain-containing protein</fullName>
    </recommendedName>
</protein>
<dbReference type="PANTHER" id="PTHR42899:SF1">
    <property type="entry name" value="SPERMATOGENESIS-ASSOCIATED PROTEIN 20"/>
    <property type="match status" value="1"/>
</dbReference>
<dbReference type="InterPro" id="IPR036249">
    <property type="entry name" value="Thioredoxin-like_sf"/>
</dbReference>
<dbReference type="InterPro" id="IPR008928">
    <property type="entry name" value="6-hairpin_glycosidase_sf"/>
</dbReference>
<dbReference type="PIRSF" id="PIRSF006402">
    <property type="entry name" value="UCP006402_thioredoxin"/>
    <property type="match status" value="1"/>
</dbReference>
<evidence type="ECO:0000313" key="2">
    <source>
        <dbReference type="EMBL" id="KAH0533764.1"/>
    </source>
</evidence>
<name>A0A9P8HZ60_9PEZI</name>
<gene>
    <name evidence="2" type="ORF">FGG08_007567</name>
</gene>
<organism evidence="2 3">
    <name type="scientific">Glutinoglossum americanum</name>
    <dbReference type="NCBI Taxonomy" id="1670608"/>
    <lineage>
        <taxon>Eukaryota</taxon>
        <taxon>Fungi</taxon>
        <taxon>Dikarya</taxon>
        <taxon>Ascomycota</taxon>
        <taxon>Pezizomycotina</taxon>
        <taxon>Geoglossomycetes</taxon>
        <taxon>Geoglossales</taxon>
        <taxon>Geoglossaceae</taxon>
        <taxon>Glutinoglossum</taxon>
    </lineage>
</organism>
<sequence length="774" mass="88035">MVNEKGKFTVQKLPVDAQLSAINGILVQDFDGDGMKDILLSGNKFDVEVETTPADASPGLFLKGTGDLSFKPLKSFESGFFVPYNVKDMQMIQVKQERAILIDEHFQNRLTKASSPYLREHADNPVDWYEWGSEALEKSKREGKPLIVSVGYASCHWCHVMEKESFMDTAVARLMNENFVSIKVDREERPDIDQIYVNAAQLISGNAGWPLNAFALPDGKPFYVATYFPKDQWLIMLRQILDVYRTKNETVVKQAEALTDGIKSQDLVTTAEAGQVNFNQKFYHAILDSMEVSLDFQLGGLKGSPKFPMPVIWEHLLQNNYLTGNKKALEVVGTTLDEMAKGGIYDHLGGGFARYSTDANWKVPHFEKMLYDNAQLVSLYSHAYQQSNNPTYKAVVHETLEFIKNELTSSEGGFYSSLNADSEGEEGKFYVWRKNEIEIVLDKKRAELFNYYYNVTDSGNWEQGKNILFRKLHPNDVADIYSMSFGQIELELKEARNILLTERNKRIHPSLDDKVLTSWNALMLTGFVDAYVATGEKEYLATAIKNAKFLESKMFRGEGRLWRVYNNNTSSIDAFLDDYSLLARAFIRLYEVTFDVHWIEQARLITDYAILHFYDKEMGLFYFTSDQSEGLVARKVELADHVIPSSNSVVADVLYRLGEYYDENSYRELSQSMVSRMANDVIKNGPFYANWANLIGLVTYQPYEVAIMGSEALTKNISLQHNYLPTAIFMGGNTENLPLLKGKSVKDKTIIYVCRNKVCKLPVGDEAKALEQLK</sequence>
<dbReference type="Gene3D" id="1.50.10.20">
    <property type="match status" value="1"/>
</dbReference>